<dbReference type="InterPro" id="IPR037171">
    <property type="entry name" value="NagB/RpiA_transferase-like"/>
</dbReference>
<evidence type="ECO:0000256" key="3">
    <source>
        <dbReference type="ARBA" id="ARBA00022840"/>
    </source>
</evidence>
<dbReference type="RefSeq" id="XP_017998332.1">
    <property type="nucleotide sequence ID" value="XM_018140989.1"/>
</dbReference>
<dbReference type="SUPFAM" id="SSF100950">
    <property type="entry name" value="NagB/RpiA/CoA transferase-like"/>
    <property type="match status" value="1"/>
</dbReference>
<keyword evidence="9" id="KW-1185">Reference proteome</keyword>
<dbReference type="OrthoDB" id="2015992at2759"/>
<dbReference type="GO" id="GO:0035999">
    <property type="term" value="P:tetrahydrofolate interconversion"/>
    <property type="evidence" value="ECO:0007669"/>
    <property type="project" value="TreeGrafter"/>
</dbReference>
<evidence type="ECO:0000256" key="2">
    <source>
        <dbReference type="ARBA" id="ARBA00022741"/>
    </source>
</evidence>
<evidence type="ECO:0000256" key="1">
    <source>
        <dbReference type="ARBA" id="ARBA00010638"/>
    </source>
</evidence>
<comment type="similarity">
    <text evidence="1 7">Belongs to the 5-formyltetrahydrofolate cyclo-ligase family.</text>
</comment>
<gene>
    <name evidence="8" type="ORF">AB675_12087</name>
</gene>
<keyword evidence="7" id="KW-0479">Metal-binding</keyword>
<keyword evidence="8" id="KW-0436">Ligase</keyword>
<evidence type="ECO:0000256" key="4">
    <source>
        <dbReference type="ARBA" id="ARBA00036539"/>
    </source>
</evidence>
<accession>A0A0N0NKY1</accession>
<dbReference type="NCBIfam" id="TIGR02727">
    <property type="entry name" value="MTHFS_bact"/>
    <property type="match status" value="1"/>
</dbReference>
<dbReference type="EC" id="6.3.3.2" evidence="5 7"/>
<dbReference type="GO" id="GO:0005524">
    <property type="term" value="F:ATP binding"/>
    <property type="evidence" value="ECO:0007669"/>
    <property type="project" value="UniProtKB-KW"/>
</dbReference>
<dbReference type="Proteomes" id="UP000038010">
    <property type="component" value="Unassembled WGS sequence"/>
</dbReference>
<organism evidence="8 9">
    <name type="scientific">Cyphellophora attinorum</name>
    <dbReference type="NCBI Taxonomy" id="1664694"/>
    <lineage>
        <taxon>Eukaryota</taxon>
        <taxon>Fungi</taxon>
        <taxon>Dikarya</taxon>
        <taxon>Ascomycota</taxon>
        <taxon>Pezizomycotina</taxon>
        <taxon>Eurotiomycetes</taxon>
        <taxon>Chaetothyriomycetidae</taxon>
        <taxon>Chaetothyriales</taxon>
        <taxon>Cyphellophoraceae</taxon>
        <taxon>Cyphellophora</taxon>
    </lineage>
</organism>
<proteinExistence type="inferred from homology"/>
<dbReference type="VEuPathDB" id="FungiDB:AB675_12087"/>
<comment type="caution">
    <text evidence="8">The sequence shown here is derived from an EMBL/GenBank/DDBJ whole genome shotgun (WGS) entry which is preliminary data.</text>
</comment>
<dbReference type="AlphaFoldDB" id="A0A0N0NKY1"/>
<dbReference type="Gene3D" id="3.40.50.10420">
    <property type="entry name" value="NagB/RpiA/CoA transferase-like"/>
    <property type="match status" value="1"/>
</dbReference>
<dbReference type="PIRSF" id="PIRSF006806">
    <property type="entry name" value="FTHF_cligase"/>
    <property type="match status" value="1"/>
</dbReference>
<feature type="binding site" evidence="6">
    <location>
        <position position="75"/>
    </location>
    <ligand>
        <name>substrate</name>
    </ligand>
</feature>
<dbReference type="GeneID" id="28732870"/>
<evidence type="ECO:0000313" key="8">
    <source>
        <dbReference type="EMBL" id="KPI38369.1"/>
    </source>
</evidence>
<comment type="cofactor">
    <cofactor evidence="7">
        <name>Mg(2+)</name>
        <dbReference type="ChEBI" id="CHEBI:18420"/>
    </cofactor>
</comment>
<dbReference type="GO" id="GO:0046872">
    <property type="term" value="F:metal ion binding"/>
    <property type="evidence" value="ECO:0007669"/>
    <property type="project" value="UniProtKB-KW"/>
</dbReference>
<keyword evidence="3 6" id="KW-0067">ATP-binding</keyword>
<dbReference type="PANTHER" id="PTHR23407:SF1">
    <property type="entry name" value="5-FORMYLTETRAHYDROFOLATE CYCLO-LIGASE"/>
    <property type="match status" value="1"/>
</dbReference>
<keyword evidence="2 6" id="KW-0547">Nucleotide-binding</keyword>
<dbReference type="GO" id="GO:0005739">
    <property type="term" value="C:mitochondrion"/>
    <property type="evidence" value="ECO:0007669"/>
    <property type="project" value="TreeGrafter"/>
</dbReference>
<dbReference type="GO" id="GO:0009396">
    <property type="term" value="P:folic acid-containing compound biosynthetic process"/>
    <property type="evidence" value="ECO:0007669"/>
    <property type="project" value="TreeGrafter"/>
</dbReference>
<feature type="binding site" evidence="6">
    <location>
        <begin position="23"/>
        <end position="27"/>
    </location>
    <ligand>
        <name>ATP</name>
        <dbReference type="ChEBI" id="CHEBI:30616"/>
    </ligand>
</feature>
<dbReference type="STRING" id="1664694.A0A0N0NKY1"/>
<comment type="catalytic activity">
    <reaction evidence="4 7">
        <text>(6S)-5-formyl-5,6,7,8-tetrahydrofolate + ATP = (6R)-5,10-methenyltetrahydrofolate + ADP + phosphate</text>
        <dbReference type="Rhea" id="RHEA:10488"/>
        <dbReference type="ChEBI" id="CHEBI:30616"/>
        <dbReference type="ChEBI" id="CHEBI:43474"/>
        <dbReference type="ChEBI" id="CHEBI:57455"/>
        <dbReference type="ChEBI" id="CHEBI:57457"/>
        <dbReference type="ChEBI" id="CHEBI:456216"/>
        <dbReference type="EC" id="6.3.3.2"/>
    </reaction>
</comment>
<dbReference type="EMBL" id="LFJN01000019">
    <property type="protein sequence ID" value="KPI38369.1"/>
    <property type="molecule type" value="Genomic_DNA"/>
</dbReference>
<dbReference type="GO" id="GO:0030272">
    <property type="term" value="F:5-formyltetrahydrofolate cyclo-ligase activity"/>
    <property type="evidence" value="ECO:0007669"/>
    <property type="project" value="UniProtKB-EC"/>
</dbReference>
<protein>
    <recommendedName>
        <fullName evidence="5 7">5-formyltetrahydrofolate cyclo-ligase</fullName>
        <ecNumber evidence="5 7">6.3.3.2</ecNumber>
    </recommendedName>
</protein>
<evidence type="ECO:0000256" key="7">
    <source>
        <dbReference type="RuleBase" id="RU361279"/>
    </source>
</evidence>
<reference evidence="8 9" key="1">
    <citation type="submission" date="2015-06" db="EMBL/GenBank/DDBJ databases">
        <title>Draft genome of the ant-associated black yeast Phialophora attae CBS 131958.</title>
        <authorList>
            <person name="Moreno L.F."/>
            <person name="Stielow B.J."/>
            <person name="de Hoog S."/>
            <person name="Vicente V.A."/>
            <person name="Weiss V.A."/>
            <person name="de Vries M."/>
            <person name="Cruz L.M."/>
            <person name="Souza E.M."/>
        </authorList>
    </citation>
    <scope>NUCLEOTIDE SEQUENCE [LARGE SCALE GENOMIC DNA]</scope>
    <source>
        <strain evidence="8 9">CBS 131958</strain>
    </source>
</reference>
<dbReference type="Pfam" id="PF01812">
    <property type="entry name" value="5-FTHF_cyc-lig"/>
    <property type="match status" value="1"/>
</dbReference>
<dbReference type="InterPro" id="IPR002698">
    <property type="entry name" value="FTHF_cligase"/>
</dbReference>
<dbReference type="PANTHER" id="PTHR23407">
    <property type="entry name" value="ATPASE INHIBITOR/5-FORMYLTETRAHYDROFOLATE CYCLO-LIGASE"/>
    <property type="match status" value="1"/>
</dbReference>
<feature type="binding site" evidence="6">
    <location>
        <begin position="176"/>
        <end position="184"/>
    </location>
    <ligand>
        <name>ATP</name>
        <dbReference type="ChEBI" id="CHEBI:30616"/>
    </ligand>
</feature>
<evidence type="ECO:0000313" key="9">
    <source>
        <dbReference type="Proteomes" id="UP000038010"/>
    </source>
</evidence>
<keyword evidence="7" id="KW-0460">Magnesium</keyword>
<evidence type="ECO:0000256" key="5">
    <source>
        <dbReference type="ARBA" id="ARBA00038966"/>
    </source>
</evidence>
<sequence length="237" mass="26236">MRRSGGIIVRARQMATGTLRQEKTQLRKAIRAKVAKLSTGEIQEQSQSVTRQVLALKEYQTAGAISVFLSMPGKEVSTTDVVRDALKAGKEVFVPYIYEVAVPEGRDKVMDMLRLRSESDLDSLKPDAWGIPTLSDDSVPLRQNALGGYGLESDSASLQLDLIFVPSVAFDHERRRLGHGRGFYDRYLERYSSAATRCGSQMPLLVGLALAPQLLPETDSIPVDDNDWLVDRIIAPM</sequence>
<dbReference type="InterPro" id="IPR024185">
    <property type="entry name" value="FTHF_cligase-like_sf"/>
</dbReference>
<evidence type="ECO:0000256" key="6">
    <source>
        <dbReference type="PIRSR" id="PIRSR006806-1"/>
    </source>
</evidence>
<name>A0A0N0NKY1_9EURO</name>
<feature type="binding site" evidence="6">
    <location>
        <position position="69"/>
    </location>
    <ligand>
        <name>substrate</name>
    </ligand>
</feature>